<dbReference type="CDD" id="cd07731">
    <property type="entry name" value="ComA-like_MBL-fold"/>
    <property type="match status" value="1"/>
</dbReference>
<evidence type="ECO:0000313" key="9">
    <source>
        <dbReference type="Proteomes" id="UP000184251"/>
    </source>
</evidence>
<name>A0A1M4XBE5_9FIRM</name>
<evidence type="ECO:0000256" key="2">
    <source>
        <dbReference type="ARBA" id="ARBA00022475"/>
    </source>
</evidence>
<reference evidence="8 9" key="1">
    <citation type="submission" date="2016-11" db="EMBL/GenBank/DDBJ databases">
        <authorList>
            <person name="Jaros S."/>
            <person name="Januszkiewicz K."/>
            <person name="Wedrychowicz H."/>
        </authorList>
    </citation>
    <scope>NUCLEOTIDE SEQUENCE [LARGE SCALE GENOMIC DNA]</scope>
    <source>
        <strain evidence="8 9">DSM 14828</strain>
    </source>
</reference>
<comment type="subcellular location">
    <subcellularLocation>
        <location evidence="1">Cell membrane</location>
        <topology evidence="1">Multi-pass membrane protein</topology>
    </subcellularLocation>
</comment>
<dbReference type="InterPro" id="IPR052159">
    <property type="entry name" value="Competence_DNA_uptake"/>
</dbReference>
<dbReference type="NCBIfam" id="TIGR00360">
    <property type="entry name" value="ComEC_N-term"/>
    <property type="match status" value="1"/>
</dbReference>
<feature type="transmembrane region" description="Helical" evidence="6">
    <location>
        <begin position="207"/>
        <end position="229"/>
    </location>
</feature>
<feature type="transmembrane region" description="Helical" evidence="6">
    <location>
        <begin position="25"/>
        <end position="43"/>
    </location>
</feature>
<evidence type="ECO:0000256" key="4">
    <source>
        <dbReference type="ARBA" id="ARBA00022989"/>
    </source>
</evidence>
<dbReference type="Pfam" id="PF00753">
    <property type="entry name" value="Lactamase_B"/>
    <property type="match status" value="1"/>
</dbReference>
<keyword evidence="2" id="KW-1003">Cell membrane</keyword>
<dbReference type="PANTHER" id="PTHR30619:SF7">
    <property type="entry name" value="BETA-LACTAMASE DOMAIN PROTEIN"/>
    <property type="match status" value="1"/>
</dbReference>
<evidence type="ECO:0000313" key="8">
    <source>
        <dbReference type="EMBL" id="SHE90753.1"/>
    </source>
</evidence>
<dbReference type="InterPro" id="IPR001279">
    <property type="entry name" value="Metallo-B-lactamas"/>
</dbReference>
<keyword evidence="4 6" id="KW-1133">Transmembrane helix</keyword>
<dbReference type="Pfam" id="PF13567">
    <property type="entry name" value="DUF4131"/>
    <property type="match status" value="1"/>
</dbReference>
<evidence type="ECO:0000256" key="5">
    <source>
        <dbReference type="ARBA" id="ARBA00023136"/>
    </source>
</evidence>
<evidence type="ECO:0000256" key="6">
    <source>
        <dbReference type="SAM" id="Phobius"/>
    </source>
</evidence>
<dbReference type="PANTHER" id="PTHR30619">
    <property type="entry name" value="DNA INTERNALIZATION/COMPETENCE PROTEIN COMEC/REC2"/>
    <property type="match status" value="1"/>
</dbReference>
<evidence type="ECO:0000256" key="1">
    <source>
        <dbReference type="ARBA" id="ARBA00004651"/>
    </source>
</evidence>
<sequence>MLFLVPIVSLAIGSCRKISEKYLAGVLVVLFLAIVFGRSTYFIKSQSGMEFGQNSSIEGRVASFPSTKNENTGFILHVKSLGEKVQCYINISEYDVQIKKGDVIKVTGIGYAPDRKRNPGGFDYNLYLRSKGVYSVFYADSQSLKLIRRDISPLLKPIVDFRERIIDEIEDKMDKRNGDFLKGLVFGIKSMDDDDSRIFTKGGISHVLAVSGLHVGFIYGFLLILASILKMSGKTSFIFVCILLMLYAFLCDFSISVARASSMAALHQLAKAYKLSYDTLNALFFIGCVNAAVNPLIVYTSSFLLSYSAVFAISVFYPFLKEIFSRLLKENWKKPMDALAITFVVQTFTFPIISYIFNGISLVSFILNLIVVPIAGFILLTFMTAMPLMAMFDVASGTLMSLFDRLADLCFAITESFIGHGFSYITVPTMSTSFILLYYTFLFSLAGYFYLDIRGRKAALTIWICLLWLLIVPVHFFSNNLIVTALDVGQGDSILIEAPGGENILIDGGGSYNRRIGEDVVLKALLSKNIRKLDLVICTHSHYDHIGGIVEIIDAVNIKHIMINPLEDEGFEILAERGVKAGSKIVYSKEDQKIGLSKDINMTVYYPGDNTIYLDANNSSVVLKLIYDEVSFLFTGDIEEEGERELVAMNKDLDSTILKIPHHGSNTSTTEEFLALVNPEYAIISVGRNNRYAHPSDKTLERLAGEGIKYLRTDLNGAVEFVTDGEKVNIKTYIEEHP</sequence>
<dbReference type="InterPro" id="IPR004797">
    <property type="entry name" value="Competence_ComEC/Rec2"/>
</dbReference>
<evidence type="ECO:0000256" key="3">
    <source>
        <dbReference type="ARBA" id="ARBA00022692"/>
    </source>
</evidence>
<accession>A0A1M4XBE5</accession>
<feature type="domain" description="Metallo-beta-lactamase" evidence="7">
    <location>
        <begin position="490"/>
        <end position="688"/>
    </location>
</feature>
<feature type="transmembrane region" description="Helical" evidence="6">
    <location>
        <begin position="279"/>
        <end position="298"/>
    </location>
</feature>
<keyword evidence="5 6" id="KW-0472">Membrane</keyword>
<dbReference type="Proteomes" id="UP000184251">
    <property type="component" value="Unassembled WGS sequence"/>
</dbReference>
<keyword evidence="9" id="KW-1185">Reference proteome</keyword>
<feature type="transmembrane region" description="Helical" evidence="6">
    <location>
        <begin position="235"/>
        <end position="258"/>
    </location>
</feature>
<dbReference type="InterPro" id="IPR004477">
    <property type="entry name" value="ComEC_N"/>
</dbReference>
<feature type="transmembrane region" description="Helical" evidence="6">
    <location>
        <begin position="458"/>
        <end position="477"/>
    </location>
</feature>
<dbReference type="Pfam" id="PF03772">
    <property type="entry name" value="Competence"/>
    <property type="match status" value="1"/>
</dbReference>
<dbReference type="SUPFAM" id="SSF56281">
    <property type="entry name" value="Metallo-hydrolase/oxidoreductase"/>
    <property type="match status" value="1"/>
</dbReference>
<dbReference type="NCBIfam" id="TIGR00361">
    <property type="entry name" value="ComEC_Rec2"/>
    <property type="match status" value="1"/>
</dbReference>
<dbReference type="InterPro" id="IPR036866">
    <property type="entry name" value="RibonucZ/Hydroxyglut_hydro"/>
</dbReference>
<dbReference type="GO" id="GO:0030420">
    <property type="term" value="P:establishment of competence for transformation"/>
    <property type="evidence" value="ECO:0007669"/>
    <property type="project" value="InterPro"/>
</dbReference>
<dbReference type="AlphaFoldDB" id="A0A1M4XBE5"/>
<dbReference type="InterPro" id="IPR025405">
    <property type="entry name" value="DUF4131"/>
</dbReference>
<dbReference type="STRING" id="1120975.SAMN02746064_01460"/>
<dbReference type="SMART" id="SM00849">
    <property type="entry name" value="Lactamase_B"/>
    <property type="match status" value="1"/>
</dbReference>
<dbReference type="EMBL" id="FQTU01000009">
    <property type="protein sequence ID" value="SHE90753.1"/>
    <property type="molecule type" value="Genomic_DNA"/>
</dbReference>
<evidence type="ECO:0000259" key="7">
    <source>
        <dbReference type="SMART" id="SM00849"/>
    </source>
</evidence>
<gene>
    <name evidence="8" type="ORF">SAMN02746064_01460</name>
</gene>
<feature type="transmembrane region" description="Helical" evidence="6">
    <location>
        <begin position="433"/>
        <end position="451"/>
    </location>
</feature>
<dbReference type="Gene3D" id="3.60.15.10">
    <property type="entry name" value="Ribonuclease Z/Hydroxyacylglutathione hydrolase-like"/>
    <property type="match status" value="1"/>
</dbReference>
<protein>
    <submittedName>
        <fullName evidence="8">Competence protein ComEC</fullName>
    </submittedName>
</protein>
<feature type="transmembrane region" description="Helical" evidence="6">
    <location>
        <begin position="304"/>
        <end position="324"/>
    </location>
</feature>
<organism evidence="8 9">
    <name type="scientific">Alkalibacter saccharofermentans DSM 14828</name>
    <dbReference type="NCBI Taxonomy" id="1120975"/>
    <lineage>
        <taxon>Bacteria</taxon>
        <taxon>Bacillati</taxon>
        <taxon>Bacillota</taxon>
        <taxon>Clostridia</taxon>
        <taxon>Eubacteriales</taxon>
        <taxon>Eubacteriaceae</taxon>
        <taxon>Alkalibacter</taxon>
    </lineage>
</organism>
<feature type="transmembrane region" description="Helical" evidence="6">
    <location>
        <begin position="363"/>
        <end position="385"/>
    </location>
</feature>
<keyword evidence="3 6" id="KW-0812">Transmembrane</keyword>
<proteinExistence type="predicted"/>
<dbReference type="InterPro" id="IPR035681">
    <property type="entry name" value="ComA-like_MBL"/>
</dbReference>
<feature type="transmembrane region" description="Helical" evidence="6">
    <location>
        <begin position="336"/>
        <end position="357"/>
    </location>
</feature>
<dbReference type="GO" id="GO:0005886">
    <property type="term" value="C:plasma membrane"/>
    <property type="evidence" value="ECO:0007669"/>
    <property type="project" value="UniProtKB-SubCell"/>
</dbReference>